<dbReference type="Gene3D" id="1.10.630.10">
    <property type="entry name" value="Cytochrome P450"/>
    <property type="match status" value="1"/>
</dbReference>
<evidence type="ECO:0000313" key="8">
    <source>
        <dbReference type="EMBL" id="MFF3228815.1"/>
    </source>
</evidence>
<dbReference type="CDD" id="cd11049">
    <property type="entry name" value="CYP170A1-like"/>
    <property type="match status" value="1"/>
</dbReference>
<evidence type="ECO:0000256" key="6">
    <source>
        <dbReference type="ARBA" id="ARBA00023033"/>
    </source>
</evidence>
<dbReference type="Pfam" id="PF00067">
    <property type="entry name" value="p450"/>
    <property type="match status" value="1"/>
</dbReference>
<dbReference type="InterPro" id="IPR002401">
    <property type="entry name" value="Cyt_P450_E_grp-I"/>
</dbReference>
<reference evidence="8 9" key="1">
    <citation type="submission" date="2024-10" db="EMBL/GenBank/DDBJ databases">
        <title>The Natural Products Discovery Center: Release of the First 8490 Sequenced Strains for Exploring Actinobacteria Biosynthetic Diversity.</title>
        <authorList>
            <person name="Kalkreuter E."/>
            <person name="Kautsar S.A."/>
            <person name="Yang D."/>
            <person name="Bader C.D."/>
            <person name="Teijaro C.N."/>
            <person name="Fluegel L."/>
            <person name="Davis C.M."/>
            <person name="Simpson J.R."/>
            <person name="Lauterbach L."/>
            <person name="Steele A.D."/>
            <person name="Gui C."/>
            <person name="Meng S."/>
            <person name="Li G."/>
            <person name="Viehrig K."/>
            <person name="Ye F."/>
            <person name="Su P."/>
            <person name="Kiefer A.F."/>
            <person name="Nichols A."/>
            <person name="Cepeda A.J."/>
            <person name="Yan W."/>
            <person name="Fan B."/>
            <person name="Jiang Y."/>
            <person name="Adhikari A."/>
            <person name="Zheng C.-J."/>
            <person name="Schuster L."/>
            <person name="Cowan T.M."/>
            <person name="Smanski M.J."/>
            <person name="Chevrette M.G."/>
            <person name="De Carvalho L.P.S."/>
            <person name="Shen B."/>
        </authorList>
    </citation>
    <scope>NUCLEOTIDE SEQUENCE [LARGE SCALE GENOMIC DNA]</scope>
    <source>
        <strain evidence="8 9">NPDC003040</strain>
    </source>
</reference>
<keyword evidence="3 7" id="KW-0479">Metal-binding</keyword>
<keyword evidence="4 7" id="KW-0560">Oxidoreductase</keyword>
<dbReference type="PRINTS" id="PR00385">
    <property type="entry name" value="P450"/>
</dbReference>
<protein>
    <submittedName>
        <fullName evidence="8">Cytochrome P450</fullName>
    </submittedName>
</protein>
<evidence type="ECO:0000256" key="2">
    <source>
        <dbReference type="ARBA" id="ARBA00022617"/>
    </source>
</evidence>
<keyword evidence="5 7" id="KW-0408">Iron</keyword>
<gene>
    <name evidence="8" type="ORF">ACFYV7_38885</name>
</gene>
<comment type="similarity">
    <text evidence="1 7">Belongs to the cytochrome P450 family.</text>
</comment>
<dbReference type="EMBL" id="JBIAPI010000016">
    <property type="protein sequence ID" value="MFF3228815.1"/>
    <property type="molecule type" value="Genomic_DNA"/>
</dbReference>
<proteinExistence type="inferred from homology"/>
<dbReference type="InterPro" id="IPR017972">
    <property type="entry name" value="Cyt_P450_CS"/>
</dbReference>
<dbReference type="PANTHER" id="PTHR24291:SF50">
    <property type="entry name" value="BIFUNCTIONAL ALBAFLAVENONE MONOOXYGENASE_TERPENE SYNTHASE"/>
    <property type="match status" value="1"/>
</dbReference>
<evidence type="ECO:0000256" key="7">
    <source>
        <dbReference type="RuleBase" id="RU000461"/>
    </source>
</evidence>
<dbReference type="InterPro" id="IPR001128">
    <property type="entry name" value="Cyt_P450"/>
</dbReference>
<comment type="caution">
    <text evidence="8">The sequence shown here is derived from an EMBL/GenBank/DDBJ whole genome shotgun (WGS) entry which is preliminary data.</text>
</comment>
<accession>A0ABW6R7X4</accession>
<evidence type="ECO:0000313" key="9">
    <source>
        <dbReference type="Proteomes" id="UP001601948"/>
    </source>
</evidence>
<sequence>MTITSTLAKAPGALPLIGHTGQMLRNPLGFMGSLPAHGDIVEIRIGAKPVYVVCHPDLVREMLIHDEVFDKGGAVFELSRQILGNGLGTCPHRDHRRQRRLMQPAFQRGRLPGYTVAMAEQVAGITGRWRDGVVIDVGQVMHAITARAIVSTIFGPGLPDPVITKFLSGVDTINRLAFLSVTLPSWTMDLLNRRAAKTRAALDAVIGQLVERRRTTDPDREDLLSTLLSARDENDGSLSDIEIGDQIITMIVAGTDTAAAVLSWAWHLLGAHPDIEARLHAEVDAVLAGAATAGWDDLPRLDLTRRVVLETLRLYPPGWISTRTATSRTQLATMRIPSGTTLAYSPYELSRRSDLYPEPQRFDPDRWPRTSTIHQLPHMPFGWGARRCIGDAFATIEATIVLASIAAHWRLLPLCDTVRRAPLFILHPHHLRMRIHQRIPQPFT</sequence>
<evidence type="ECO:0000256" key="3">
    <source>
        <dbReference type="ARBA" id="ARBA00022723"/>
    </source>
</evidence>
<organism evidence="8 9">
    <name type="scientific">Nocardia suismassiliense</name>
    <dbReference type="NCBI Taxonomy" id="2077092"/>
    <lineage>
        <taxon>Bacteria</taxon>
        <taxon>Bacillati</taxon>
        <taxon>Actinomycetota</taxon>
        <taxon>Actinomycetes</taxon>
        <taxon>Mycobacteriales</taxon>
        <taxon>Nocardiaceae</taxon>
        <taxon>Nocardia</taxon>
    </lineage>
</organism>
<evidence type="ECO:0000256" key="5">
    <source>
        <dbReference type="ARBA" id="ARBA00023004"/>
    </source>
</evidence>
<evidence type="ECO:0000256" key="1">
    <source>
        <dbReference type="ARBA" id="ARBA00010617"/>
    </source>
</evidence>
<evidence type="ECO:0000256" key="4">
    <source>
        <dbReference type="ARBA" id="ARBA00023002"/>
    </source>
</evidence>
<dbReference type="PANTHER" id="PTHR24291">
    <property type="entry name" value="CYTOCHROME P450 FAMILY 4"/>
    <property type="match status" value="1"/>
</dbReference>
<keyword evidence="6 7" id="KW-0503">Monooxygenase</keyword>
<name>A0ABW6R7X4_9NOCA</name>
<dbReference type="RefSeq" id="WP_387725911.1">
    <property type="nucleotide sequence ID" value="NZ_JBIAPI010000016.1"/>
</dbReference>
<dbReference type="PRINTS" id="PR00463">
    <property type="entry name" value="EP450I"/>
</dbReference>
<dbReference type="PROSITE" id="PS00086">
    <property type="entry name" value="CYTOCHROME_P450"/>
    <property type="match status" value="1"/>
</dbReference>
<dbReference type="Proteomes" id="UP001601948">
    <property type="component" value="Unassembled WGS sequence"/>
</dbReference>
<keyword evidence="9" id="KW-1185">Reference proteome</keyword>
<dbReference type="InterPro" id="IPR050196">
    <property type="entry name" value="Cytochrome_P450_Monoox"/>
</dbReference>
<dbReference type="InterPro" id="IPR036396">
    <property type="entry name" value="Cyt_P450_sf"/>
</dbReference>
<keyword evidence="2 7" id="KW-0349">Heme</keyword>
<dbReference type="SUPFAM" id="SSF48264">
    <property type="entry name" value="Cytochrome P450"/>
    <property type="match status" value="1"/>
</dbReference>